<evidence type="ECO:0000313" key="2">
    <source>
        <dbReference type="EMBL" id="VAV87145.1"/>
    </source>
</evidence>
<sequence length="85" mass="9208">MKISSQNMSVATLKISAHKESNPSGKFLLASLLTFFGTIGAAIWLVAKLQTATPLIGLLLPMVLLIGLGLCTYVFSRAWWVLSQE</sequence>
<gene>
    <name evidence="2" type="ORF">MNBD_ALPHA06-949</name>
</gene>
<keyword evidence="1" id="KW-1133">Transmembrane helix</keyword>
<dbReference type="AlphaFoldDB" id="A0A3B0RUK6"/>
<reference evidence="2" key="1">
    <citation type="submission" date="2018-06" db="EMBL/GenBank/DDBJ databases">
        <authorList>
            <person name="Zhirakovskaya E."/>
        </authorList>
    </citation>
    <scope>NUCLEOTIDE SEQUENCE</scope>
</reference>
<dbReference type="EMBL" id="UOEE01000029">
    <property type="protein sequence ID" value="VAV87145.1"/>
    <property type="molecule type" value="Genomic_DNA"/>
</dbReference>
<feature type="transmembrane region" description="Helical" evidence="1">
    <location>
        <begin position="27"/>
        <end position="47"/>
    </location>
</feature>
<accession>A0A3B0RUK6</accession>
<evidence type="ECO:0000256" key="1">
    <source>
        <dbReference type="SAM" id="Phobius"/>
    </source>
</evidence>
<keyword evidence="1" id="KW-0472">Membrane</keyword>
<keyword evidence="1" id="KW-0812">Transmembrane</keyword>
<proteinExistence type="predicted"/>
<feature type="transmembrane region" description="Helical" evidence="1">
    <location>
        <begin position="53"/>
        <end position="75"/>
    </location>
</feature>
<protein>
    <submittedName>
        <fullName evidence="2">Uncharacterized protein</fullName>
    </submittedName>
</protein>
<organism evidence="2">
    <name type="scientific">hydrothermal vent metagenome</name>
    <dbReference type="NCBI Taxonomy" id="652676"/>
    <lineage>
        <taxon>unclassified sequences</taxon>
        <taxon>metagenomes</taxon>
        <taxon>ecological metagenomes</taxon>
    </lineage>
</organism>
<name>A0A3B0RUK6_9ZZZZ</name>